<comment type="caution">
    <text evidence="1">The sequence shown here is derived from an EMBL/GenBank/DDBJ whole genome shotgun (WGS) entry which is preliminary data.</text>
</comment>
<protein>
    <submittedName>
        <fullName evidence="1">Uncharacterized protein</fullName>
    </submittedName>
</protein>
<reference evidence="2" key="1">
    <citation type="journal article" date="2022" name="Mol. Ecol. Resour.">
        <title>The genomes of chicory, endive, great burdock and yacon provide insights into Asteraceae palaeo-polyploidization history and plant inulin production.</title>
        <authorList>
            <person name="Fan W."/>
            <person name="Wang S."/>
            <person name="Wang H."/>
            <person name="Wang A."/>
            <person name="Jiang F."/>
            <person name="Liu H."/>
            <person name="Zhao H."/>
            <person name="Xu D."/>
            <person name="Zhang Y."/>
        </authorList>
    </citation>
    <scope>NUCLEOTIDE SEQUENCE [LARGE SCALE GENOMIC DNA]</scope>
    <source>
        <strain evidence="2">cv. Niubang</strain>
    </source>
</reference>
<organism evidence="1 2">
    <name type="scientific">Arctium lappa</name>
    <name type="common">Greater burdock</name>
    <name type="synonym">Lappa major</name>
    <dbReference type="NCBI Taxonomy" id="4217"/>
    <lineage>
        <taxon>Eukaryota</taxon>
        <taxon>Viridiplantae</taxon>
        <taxon>Streptophyta</taxon>
        <taxon>Embryophyta</taxon>
        <taxon>Tracheophyta</taxon>
        <taxon>Spermatophyta</taxon>
        <taxon>Magnoliopsida</taxon>
        <taxon>eudicotyledons</taxon>
        <taxon>Gunneridae</taxon>
        <taxon>Pentapetalae</taxon>
        <taxon>asterids</taxon>
        <taxon>campanulids</taxon>
        <taxon>Asterales</taxon>
        <taxon>Asteraceae</taxon>
        <taxon>Carduoideae</taxon>
        <taxon>Cardueae</taxon>
        <taxon>Arctiinae</taxon>
        <taxon>Arctium</taxon>
    </lineage>
</organism>
<gene>
    <name evidence="1" type="ORF">L6452_08184</name>
</gene>
<reference evidence="1 2" key="2">
    <citation type="journal article" date="2022" name="Mol. Ecol. Resour.">
        <title>The genomes of chicory, endive, great burdock and yacon provide insights into Asteraceae paleo-polyploidization history and plant inulin production.</title>
        <authorList>
            <person name="Fan W."/>
            <person name="Wang S."/>
            <person name="Wang H."/>
            <person name="Wang A."/>
            <person name="Jiang F."/>
            <person name="Liu H."/>
            <person name="Zhao H."/>
            <person name="Xu D."/>
            <person name="Zhang Y."/>
        </authorList>
    </citation>
    <scope>NUCLEOTIDE SEQUENCE [LARGE SCALE GENOMIC DNA]</scope>
    <source>
        <strain evidence="2">cv. Niubang</strain>
    </source>
</reference>
<name>A0ACB9DGT3_ARCLA</name>
<dbReference type="Proteomes" id="UP001055879">
    <property type="component" value="Linkage Group LG03"/>
</dbReference>
<proteinExistence type="predicted"/>
<accession>A0ACB9DGT3</accession>
<dbReference type="EMBL" id="CM042049">
    <property type="protein sequence ID" value="KAI3745777.1"/>
    <property type="molecule type" value="Genomic_DNA"/>
</dbReference>
<evidence type="ECO:0000313" key="1">
    <source>
        <dbReference type="EMBL" id="KAI3745777.1"/>
    </source>
</evidence>
<keyword evidence="2" id="KW-1185">Reference proteome</keyword>
<evidence type="ECO:0000313" key="2">
    <source>
        <dbReference type="Proteomes" id="UP001055879"/>
    </source>
</evidence>
<sequence length="68" mass="8011">MHGRINQRECRKRDCQQKGSSINRDRLCSGLGLKNLKLMDTWLLILVQLPRPLQAKTVKDLLRKQLKR</sequence>